<accession>A0A1U9NL18</accession>
<dbReference type="Pfam" id="PF12831">
    <property type="entry name" value="FAD_oxidored"/>
    <property type="match status" value="1"/>
</dbReference>
<evidence type="ECO:0000256" key="5">
    <source>
        <dbReference type="ARBA" id="ARBA00023014"/>
    </source>
</evidence>
<reference evidence="7" key="1">
    <citation type="submission" date="2017-02" db="EMBL/GenBank/DDBJ databases">
        <title>Comparative genomics and description of representatives of a novel lineage of planctomycetes thriving in anoxic sediments.</title>
        <authorList>
            <person name="Spring S."/>
            <person name="Bunk B."/>
            <person name="Sproer C."/>
        </authorList>
    </citation>
    <scope>NUCLEOTIDE SEQUENCE [LARGE SCALE GENOMIC DNA]</scope>
    <source>
        <strain evidence="7">ST-NAGAB-D1</strain>
    </source>
</reference>
<evidence type="ECO:0000313" key="7">
    <source>
        <dbReference type="Proteomes" id="UP000189674"/>
    </source>
</evidence>
<keyword evidence="7" id="KW-1185">Reference proteome</keyword>
<dbReference type="KEGG" id="alus:STSP2_01662"/>
<dbReference type="Proteomes" id="UP000189674">
    <property type="component" value="Chromosome"/>
</dbReference>
<dbReference type="STRING" id="1936003.STSP2_01662"/>
<dbReference type="Gene3D" id="2.60.120.260">
    <property type="entry name" value="Galactose-binding domain-like"/>
    <property type="match status" value="1"/>
</dbReference>
<evidence type="ECO:0000313" key="6">
    <source>
        <dbReference type="EMBL" id="AQT68497.1"/>
    </source>
</evidence>
<protein>
    <submittedName>
        <fullName evidence="6">Anaerobic glycerol-3-phosphate dehydrogenase subunit B</fullName>
    </submittedName>
</protein>
<organism evidence="6 7">
    <name type="scientific">Anaerohalosphaera lusitana</name>
    <dbReference type="NCBI Taxonomy" id="1936003"/>
    <lineage>
        <taxon>Bacteria</taxon>
        <taxon>Pseudomonadati</taxon>
        <taxon>Planctomycetota</taxon>
        <taxon>Phycisphaerae</taxon>
        <taxon>Sedimentisphaerales</taxon>
        <taxon>Anaerohalosphaeraceae</taxon>
        <taxon>Anaerohalosphaera</taxon>
    </lineage>
</organism>
<keyword evidence="4" id="KW-0408">Iron</keyword>
<dbReference type="GO" id="GO:0046872">
    <property type="term" value="F:metal ion binding"/>
    <property type="evidence" value="ECO:0007669"/>
    <property type="project" value="UniProtKB-KW"/>
</dbReference>
<dbReference type="InterPro" id="IPR036188">
    <property type="entry name" value="FAD/NAD-bd_sf"/>
</dbReference>
<dbReference type="InterPro" id="IPR039650">
    <property type="entry name" value="HdrA-like"/>
</dbReference>
<dbReference type="Gene3D" id="3.50.50.60">
    <property type="entry name" value="FAD/NAD(P)-binding domain"/>
    <property type="match status" value="1"/>
</dbReference>
<evidence type="ECO:0000256" key="1">
    <source>
        <dbReference type="ARBA" id="ARBA00022485"/>
    </source>
</evidence>
<dbReference type="GO" id="GO:0051539">
    <property type="term" value="F:4 iron, 4 sulfur cluster binding"/>
    <property type="evidence" value="ECO:0007669"/>
    <property type="project" value="UniProtKB-KW"/>
</dbReference>
<evidence type="ECO:0000256" key="2">
    <source>
        <dbReference type="ARBA" id="ARBA00022723"/>
    </source>
</evidence>
<dbReference type="EMBL" id="CP019791">
    <property type="protein sequence ID" value="AQT68497.1"/>
    <property type="molecule type" value="Genomic_DNA"/>
</dbReference>
<keyword evidence="2" id="KW-0479">Metal-binding</keyword>
<proteinExistence type="predicted"/>
<dbReference type="SUPFAM" id="SSF51905">
    <property type="entry name" value="FAD/NAD(P)-binding domain"/>
    <property type="match status" value="1"/>
</dbReference>
<keyword evidence="5" id="KW-0411">Iron-sulfur</keyword>
<name>A0A1U9NL18_9BACT</name>
<dbReference type="GO" id="GO:0016491">
    <property type="term" value="F:oxidoreductase activity"/>
    <property type="evidence" value="ECO:0007669"/>
    <property type="project" value="UniProtKB-KW"/>
</dbReference>
<keyword evidence="1" id="KW-0004">4Fe-4S</keyword>
<evidence type="ECO:0000256" key="4">
    <source>
        <dbReference type="ARBA" id="ARBA00023004"/>
    </source>
</evidence>
<dbReference type="AlphaFoldDB" id="A0A1U9NL18"/>
<dbReference type="PANTHER" id="PTHR43498:SF1">
    <property type="entry name" value="COB--COM HETERODISULFIDE REDUCTASE IRON-SULFUR SUBUNIT A"/>
    <property type="match status" value="1"/>
</dbReference>
<dbReference type="PANTHER" id="PTHR43498">
    <property type="entry name" value="FERREDOXIN:COB-COM HETERODISULFIDE REDUCTASE SUBUNIT A"/>
    <property type="match status" value="1"/>
</dbReference>
<sequence length="602" mass="66290" precursor="true">MVSLVKSVGVVGFVLMAWVGSVAAAGHEVLVEAESFENRGGWVVDQQFVDQMGSPYLLAHGLGEPVDDAVTTVEFPAGGSYKMWVRTKNWAPGAWLPPGRFHVLVNGSQVGAGTTFGMNTGWVWHEGGIVQIKDTSVEIRLRDLTGFDGRCDAIYFSTDTDARPPNDLASQRSWRNRLRGLPLTPPDGGRFDVIVVGGGIAGCGAALAAEERGLDVALVHDRPSLGGNASSEVRVHTLGIHGKGKRILEKIDTEHYPNGSAKAIDDEKKRHDAMKAADGVEMFMPYRAYDVQTEGSRIVSVDAFSVTTGKAVRLHSDVFIDCTGDGWIGYWAGAEYAYGRESRDKYDEGWDKYGHLWSPEEADNRVMGSSLLWYSKEAAGESSFPDVPWAMGVAKDHAAVAGEWYWEYSSDDMHAIDDAEEIRDHILRAIYGSFANAKNKPENANRKLAWVGYILGKRESRRLVGDYVYTMKDATSGKKFDDTVAEEIREIDVHYQRKLTDSPYDFLSRALYRRVSKYYIPFRCLYSKNISNLMMAGRCFSCSHIGLGGPRVMNTCGQMGIATGYAASLCDKYDTNPRGVYSDHIDELKALIAGTAEQVSGD</sequence>
<gene>
    <name evidence="6" type="ORF">STSP2_01662</name>
</gene>
<keyword evidence="3" id="KW-0560">Oxidoreductase</keyword>
<evidence type="ECO:0000256" key="3">
    <source>
        <dbReference type="ARBA" id="ARBA00023002"/>
    </source>
</evidence>